<dbReference type="InterPro" id="IPR051785">
    <property type="entry name" value="MMCE/EMCE_epimerase"/>
</dbReference>
<evidence type="ECO:0000313" key="3">
    <source>
        <dbReference type="EMBL" id="MDQ7249911.1"/>
    </source>
</evidence>
<dbReference type="SUPFAM" id="SSF54593">
    <property type="entry name" value="Glyoxalase/Bleomycin resistance protein/Dihydroxybiphenyl dioxygenase"/>
    <property type="match status" value="1"/>
</dbReference>
<sequence length="147" mass="15534">MAITGFNHTSFTVTDMEKSVKFWTEQLGFEAASVSPRQGRWQEEVTGIAGASLLVAHLYGHGHHIEFIQYLGGAIEGAAPPPALVGAAHVALETDDIEATWATLLRAGATAQGQIARVTSGTVSGVKAGYIRDPNGILIELVQLAPR</sequence>
<dbReference type="PANTHER" id="PTHR43048:SF5">
    <property type="entry name" value="BLR5325 PROTEIN"/>
    <property type="match status" value="1"/>
</dbReference>
<evidence type="ECO:0000259" key="2">
    <source>
        <dbReference type="PROSITE" id="PS51819"/>
    </source>
</evidence>
<evidence type="ECO:0000313" key="4">
    <source>
        <dbReference type="Proteomes" id="UP001230156"/>
    </source>
</evidence>
<gene>
    <name evidence="3" type="ORF">Q8A70_19635</name>
</gene>
<protein>
    <submittedName>
        <fullName evidence="3">VOC family protein</fullName>
    </submittedName>
</protein>
<organism evidence="3 4">
    <name type="scientific">Dongia sedimenti</name>
    <dbReference type="NCBI Taxonomy" id="3064282"/>
    <lineage>
        <taxon>Bacteria</taxon>
        <taxon>Pseudomonadati</taxon>
        <taxon>Pseudomonadota</taxon>
        <taxon>Alphaproteobacteria</taxon>
        <taxon>Rhodospirillales</taxon>
        <taxon>Dongiaceae</taxon>
        <taxon>Dongia</taxon>
    </lineage>
</organism>
<proteinExistence type="predicted"/>
<dbReference type="InterPro" id="IPR029068">
    <property type="entry name" value="Glyas_Bleomycin-R_OHBP_Dase"/>
</dbReference>
<dbReference type="RefSeq" id="WP_379958468.1">
    <property type="nucleotide sequence ID" value="NZ_JAUYVI010000006.1"/>
</dbReference>
<dbReference type="InterPro" id="IPR037523">
    <property type="entry name" value="VOC_core"/>
</dbReference>
<dbReference type="Proteomes" id="UP001230156">
    <property type="component" value="Unassembled WGS sequence"/>
</dbReference>
<dbReference type="PROSITE" id="PS51819">
    <property type="entry name" value="VOC"/>
    <property type="match status" value="1"/>
</dbReference>
<keyword evidence="1" id="KW-0479">Metal-binding</keyword>
<reference evidence="4" key="1">
    <citation type="submission" date="2023-08" db="EMBL/GenBank/DDBJ databases">
        <title>Rhodospirillaceae gen. nov., a novel taxon isolated from the Yangtze River Yuezi River estuary sludge.</title>
        <authorList>
            <person name="Ruan L."/>
        </authorList>
    </citation>
    <scope>NUCLEOTIDE SEQUENCE [LARGE SCALE GENOMIC DNA]</scope>
    <source>
        <strain evidence="4">R-7</strain>
    </source>
</reference>
<dbReference type="PANTHER" id="PTHR43048">
    <property type="entry name" value="METHYLMALONYL-COA EPIMERASE"/>
    <property type="match status" value="1"/>
</dbReference>
<accession>A0ABU0YSD6</accession>
<evidence type="ECO:0000256" key="1">
    <source>
        <dbReference type="ARBA" id="ARBA00022723"/>
    </source>
</evidence>
<dbReference type="EMBL" id="JAUYVI010000006">
    <property type="protein sequence ID" value="MDQ7249911.1"/>
    <property type="molecule type" value="Genomic_DNA"/>
</dbReference>
<comment type="caution">
    <text evidence="3">The sequence shown here is derived from an EMBL/GenBank/DDBJ whole genome shotgun (WGS) entry which is preliminary data.</text>
</comment>
<dbReference type="InterPro" id="IPR004360">
    <property type="entry name" value="Glyas_Fos-R_dOase_dom"/>
</dbReference>
<dbReference type="Pfam" id="PF00903">
    <property type="entry name" value="Glyoxalase"/>
    <property type="match status" value="1"/>
</dbReference>
<keyword evidence="4" id="KW-1185">Reference proteome</keyword>
<dbReference type="Gene3D" id="3.10.180.10">
    <property type="entry name" value="2,3-Dihydroxybiphenyl 1,2-Dioxygenase, domain 1"/>
    <property type="match status" value="1"/>
</dbReference>
<feature type="domain" description="VOC" evidence="2">
    <location>
        <begin position="5"/>
        <end position="144"/>
    </location>
</feature>
<name>A0ABU0YSD6_9PROT</name>